<protein>
    <recommendedName>
        <fullName evidence="1">PilZ domain-containing protein</fullName>
    </recommendedName>
</protein>
<dbReference type="InterPro" id="IPR009875">
    <property type="entry name" value="PilZ_domain"/>
</dbReference>
<proteinExistence type="predicted"/>
<gene>
    <name evidence="2" type="ORF">Tel_08940</name>
</gene>
<dbReference type="KEGG" id="tee:Tel_08940"/>
<accession>A0A0S2TDN9</accession>
<keyword evidence="3" id="KW-1185">Reference proteome</keyword>
<organism evidence="2 3">
    <name type="scientific">Candidatus Tenderia electrophaga</name>
    <dbReference type="NCBI Taxonomy" id="1748243"/>
    <lineage>
        <taxon>Bacteria</taxon>
        <taxon>Pseudomonadati</taxon>
        <taxon>Pseudomonadota</taxon>
        <taxon>Gammaproteobacteria</taxon>
        <taxon>Candidatus Tenderiales</taxon>
        <taxon>Candidatus Tenderiaceae</taxon>
        <taxon>Candidatus Tenderia</taxon>
    </lineage>
</organism>
<evidence type="ECO:0000259" key="1">
    <source>
        <dbReference type="Pfam" id="PF07238"/>
    </source>
</evidence>
<dbReference type="AlphaFoldDB" id="A0A0S2TDN9"/>
<dbReference type="Gene3D" id="2.40.10.220">
    <property type="entry name" value="predicted glycosyltransferase like domains"/>
    <property type="match status" value="1"/>
</dbReference>
<evidence type="ECO:0000313" key="2">
    <source>
        <dbReference type="EMBL" id="ALP53270.1"/>
    </source>
</evidence>
<reference evidence="2" key="1">
    <citation type="submission" date="2015-10" db="EMBL/GenBank/DDBJ databases">
        <title>Description of Candidatus Tenderia electrophaga gen. nov, sp. nov., an Uncultivated Electroautotroph from a Biocathode Enrichment.</title>
        <authorList>
            <person name="Eddie B.J."/>
            <person name="Malanoski A.P."/>
            <person name="Wang Z."/>
            <person name="Hall R.J."/>
            <person name="Oh S.D."/>
            <person name="Heiner C."/>
            <person name="Lin B."/>
            <person name="Strycharz-Glaven S.M."/>
        </authorList>
    </citation>
    <scope>NUCLEOTIDE SEQUENCE [LARGE SCALE GENOMIC DNA]</scope>
    <source>
        <strain evidence="2">NRL1</strain>
    </source>
</reference>
<dbReference type="EMBL" id="CP013099">
    <property type="protein sequence ID" value="ALP53270.1"/>
    <property type="molecule type" value="Genomic_DNA"/>
</dbReference>
<feature type="domain" description="PilZ" evidence="1">
    <location>
        <begin position="2"/>
        <end position="82"/>
    </location>
</feature>
<name>A0A0S2TDN9_9GAMM</name>
<dbReference type="SUPFAM" id="SSF141371">
    <property type="entry name" value="PilZ domain-like"/>
    <property type="match status" value="1"/>
</dbReference>
<evidence type="ECO:0000313" key="3">
    <source>
        <dbReference type="Proteomes" id="UP000055136"/>
    </source>
</evidence>
<dbReference type="GO" id="GO:0035438">
    <property type="term" value="F:cyclic-di-GMP binding"/>
    <property type="evidence" value="ECO:0007669"/>
    <property type="project" value="InterPro"/>
</dbReference>
<sequence length="87" mass="9514">MHPREHVDLNVSLIRQGSVMALAKAVDLSQGGVAIEQPKVPLNKGQILDVNLSRSGHPRGTSLNVRAMVIHCNHDRVGLMFADQVRL</sequence>
<dbReference type="Pfam" id="PF07238">
    <property type="entry name" value="PilZ"/>
    <property type="match status" value="1"/>
</dbReference>
<dbReference type="Proteomes" id="UP000055136">
    <property type="component" value="Chromosome"/>
</dbReference>